<dbReference type="OrthoDB" id="5584477at2759"/>
<dbReference type="InterPro" id="IPR011009">
    <property type="entry name" value="Kinase-like_dom_sf"/>
</dbReference>
<dbReference type="Gene3D" id="1.10.510.10">
    <property type="entry name" value="Transferase(Phosphotransferase) domain 1"/>
    <property type="match status" value="1"/>
</dbReference>
<dbReference type="InterPro" id="IPR040976">
    <property type="entry name" value="Pkinase_fungal"/>
</dbReference>
<name>A0A5C3QLW9_9AGAR</name>
<dbReference type="PANTHER" id="PTHR38248">
    <property type="entry name" value="FUNK1 6"/>
    <property type="match status" value="1"/>
</dbReference>
<organism evidence="3 4">
    <name type="scientific">Pterulicium gracile</name>
    <dbReference type="NCBI Taxonomy" id="1884261"/>
    <lineage>
        <taxon>Eukaryota</taxon>
        <taxon>Fungi</taxon>
        <taxon>Dikarya</taxon>
        <taxon>Basidiomycota</taxon>
        <taxon>Agaricomycotina</taxon>
        <taxon>Agaricomycetes</taxon>
        <taxon>Agaricomycetidae</taxon>
        <taxon>Agaricales</taxon>
        <taxon>Pleurotineae</taxon>
        <taxon>Pterulaceae</taxon>
        <taxon>Pterulicium</taxon>
    </lineage>
</organism>
<sequence length="318" mass="36043">MKERYTSYFQGRTQQSSSFQVFEGEARLFTNVGDPVSRKGSANKDTWVDLFRASQLEEVDLLMEAAQMRVTGVPRVQHHWKVKVNSVVDSTDRFRSLCGSPSAADIETRVHHQLVLGPFTLPLETFRSKRELLFVFFDAILVHRDLCKAGILHWDISEHDIMIDALQENAPDTSTSPRVPSKYDTKEHTASSFSSSTSPNVTRRGLLIDLDHANKLGTVDHERSRSDRTGTAPFMAYQLLLGGNSPLHSFKHNLQSFLWVLLWFCHRSTSRTELTRRSAAAKRFIWSDGIGLTYLCRAPSRSTSRTGFRSCASFVSRL</sequence>
<evidence type="ECO:0000256" key="1">
    <source>
        <dbReference type="SAM" id="MobiDB-lite"/>
    </source>
</evidence>
<gene>
    <name evidence="3" type="ORF">BDV98DRAFT_409493</name>
</gene>
<evidence type="ECO:0000259" key="2">
    <source>
        <dbReference type="Pfam" id="PF17667"/>
    </source>
</evidence>
<reference evidence="3 4" key="1">
    <citation type="journal article" date="2019" name="Nat. Ecol. Evol.">
        <title>Megaphylogeny resolves global patterns of mushroom evolution.</title>
        <authorList>
            <person name="Varga T."/>
            <person name="Krizsan K."/>
            <person name="Foldi C."/>
            <person name="Dima B."/>
            <person name="Sanchez-Garcia M."/>
            <person name="Sanchez-Ramirez S."/>
            <person name="Szollosi G.J."/>
            <person name="Szarkandi J.G."/>
            <person name="Papp V."/>
            <person name="Albert L."/>
            <person name="Andreopoulos W."/>
            <person name="Angelini C."/>
            <person name="Antonin V."/>
            <person name="Barry K.W."/>
            <person name="Bougher N.L."/>
            <person name="Buchanan P."/>
            <person name="Buyck B."/>
            <person name="Bense V."/>
            <person name="Catcheside P."/>
            <person name="Chovatia M."/>
            <person name="Cooper J."/>
            <person name="Damon W."/>
            <person name="Desjardin D."/>
            <person name="Finy P."/>
            <person name="Geml J."/>
            <person name="Haridas S."/>
            <person name="Hughes K."/>
            <person name="Justo A."/>
            <person name="Karasinski D."/>
            <person name="Kautmanova I."/>
            <person name="Kiss B."/>
            <person name="Kocsube S."/>
            <person name="Kotiranta H."/>
            <person name="LaButti K.M."/>
            <person name="Lechner B.E."/>
            <person name="Liimatainen K."/>
            <person name="Lipzen A."/>
            <person name="Lukacs Z."/>
            <person name="Mihaltcheva S."/>
            <person name="Morgado L.N."/>
            <person name="Niskanen T."/>
            <person name="Noordeloos M.E."/>
            <person name="Ohm R.A."/>
            <person name="Ortiz-Santana B."/>
            <person name="Ovrebo C."/>
            <person name="Racz N."/>
            <person name="Riley R."/>
            <person name="Savchenko A."/>
            <person name="Shiryaev A."/>
            <person name="Soop K."/>
            <person name="Spirin V."/>
            <person name="Szebenyi C."/>
            <person name="Tomsovsky M."/>
            <person name="Tulloss R.E."/>
            <person name="Uehling J."/>
            <person name="Grigoriev I.V."/>
            <person name="Vagvolgyi C."/>
            <person name="Papp T."/>
            <person name="Martin F.M."/>
            <person name="Miettinen O."/>
            <person name="Hibbett D.S."/>
            <person name="Nagy L.G."/>
        </authorList>
    </citation>
    <scope>NUCLEOTIDE SEQUENCE [LARGE SCALE GENOMIC DNA]</scope>
    <source>
        <strain evidence="3 4">CBS 309.79</strain>
    </source>
</reference>
<dbReference type="AlphaFoldDB" id="A0A5C3QLW9"/>
<dbReference type="STRING" id="1884261.A0A5C3QLW9"/>
<feature type="domain" description="Fungal-type protein kinase" evidence="2">
    <location>
        <begin position="42"/>
        <end position="265"/>
    </location>
</feature>
<dbReference type="Proteomes" id="UP000305067">
    <property type="component" value="Unassembled WGS sequence"/>
</dbReference>
<evidence type="ECO:0000313" key="4">
    <source>
        <dbReference type="Proteomes" id="UP000305067"/>
    </source>
</evidence>
<protein>
    <recommendedName>
        <fullName evidence="2">Fungal-type protein kinase domain-containing protein</fullName>
    </recommendedName>
</protein>
<dbReference type="PANTHER" id="PTHR38248:SF2">
    <property type="entry name" value="FUNK1 11"/>
    <property type="match status" value="1"/>
</dbReference>
<keyword evidence="4" id="KW-1185">Reference proteome</keyword>
<proteinExistence type="predicted"/>
<feature type="region of interest" description="Disordered" evidence="1">
    <location>
        <begin position="169"/>
        <end position="198"/>
    </location>
</feature>
<dbReference type="Pfam" id="PF17667">
    <property type="entry name" value="Pkinase_fungal"/>
    <property type="match status" value="1"/>
</dbReference>
<dbReference type="EMBL" id="ML178821">
    <property type="protein sequence ID" value="TFL02936.1"/>
    <property type="molecule type" value="Genomic_DNA"/>
</dbReference>
<evidence type="ECO:0000313" key="3">
    <source>
        <dbReference type="EMBL" id="TFL02936.1"/>
    </source>
</evidence>
<dbReference type="SUPFAM" id="SSF56112">
    <property type="entry name" value="Protein kinase-like (PK-like)"/>
    <property type="match status" value="1"/>
</dbReference>
<accession>A0A5C3QLW9</accession>